<name>A0ABX1CT41_9SPHN</name>
<accession>A0ABX1CT41</accession>
<keyword evidence="3" id="KW-1185">Reference proteome</keyword>
<protein>
    <recommendedName>
        <fullName evidence="4">Helix-turn-helix domain-containing protein</fullName>
    </recommendedName>
</protein>
<sequence>MDTPDPHALAFHPVPGRQRHDGWTPDRQRRFVAALALTGTVARAAQAVEMSGASAYNLRRRPQAESFAGAWHAAPLRSPRDRRRVDAARTAAKVDGCRATRETPSTFPATGSGAPPHRVGTGSAPE</sequence>
<evidence type="ECO:0000313" key="2">
    <source>
        <dbReference type="EMBL" id="NJR79190.1"/>
    </source>
</evidence>
<comment type="caution">
    <text evidence="2">The sequence shown here is derived from an EMBL/GenBank/DDBJ whole genome shotgun (WGS) entry which is preliminary data.</text>
</comment>
<dbReference type="Proteomes" id="UP000732399">
    <property type="component" value="Unassembled WGS sequence"/>
</dbReference>
<dbReference type="RefSeq" id="WP_168134745.1">
    <property type="nucleotide sequence ID" value="NZ_JAAVJH010000006.1"/>
</dbReference>
<evidence type="ECO:0000256" key="1">
    <source>
        <dbReference type="SAM" id="MobiDB-lite"/>
    </source>
</evidence>
<proteinExistence type="predicted"/>
<feature type="region of interest" description="Disordered" evidence="1">
    <location>
        <begin position="1"/>
        <end position="24"/>
    </location>
</feature>
<dbReference type="EMBL" id="JAAVJH010000006">
    <property type="protein sequence ID" value="NJR79190.1"/>
    <property type="molecule type" value="Genomic_DNA"/>
</dbReference>
<evidence type="ECO:0008006" key="4">
    <source>
        <dbReference type="Google" id="ProtNLM"/>
    </source>
</evidence>
<evidence type="ECO:0000313" key="3">
    <source>
        <dbReference type="Proteomes" id="UP000732399"/>
    </source>
</evidence>
<gene>
    <name evidence="2" type="ORF">HBH26_11400</name>
</gene>
<feature type="region of interest" description="Disordered" evidence="1">
    <location>
        <begin position="90"/>
        <end position="126"/>
    </location>
</feature>
<organism evidence="2 3">
    <name type="scientific">Sphingomonas corticis</name>
    <dbReference type="NCBI Taxonomy" id="2722791"/>
    <lineage>
        <taxon>Bacteria</taxon>
        <taxon>Pseudomonadati</taxon>
        <taxon>Pseudomonadota</taxon>
        <taxon>Alphaproteobacteria</taxon>
        <taxon>Sphingomonadales</taxon>
        <taxon>Sphingomonadaceae</taxon>
        <taxon>Sphingomonas</taxon>
    </lineage>
</organism>
<reference evidence="2 3" key="1">
    <citation type="submission" date="2020-03" db="EMBL/GenBank/DDBJ databases">
        <authorList>
            <person name="Wang L."/>
            <person name="He N."/>
            <person name="Li Y."/>
            <person name="Fang Y."/>
            <person name="Zhang F."/>
        </authorList>
    </citation>
    <scope>NUCLEOTIDE SEQUENCE [LARGE SCALE GENOMIC DNA]</scope>
    <source>
        <strain evidence="2 3">36D10-4-7</strain>
    </source>
</reference>